<comment type="caution">
    <text evidence="1">The sequence shown here is derived from an EMBL/GenBank/DDBJ whole genome shotgun (WGS) entry which is preliminary data.</text>
</comment>
<reference evidence="1" key="2">
    <citation type="submission" date="2022-01" db="EMBL/GenBank/DDBJ databases">
        <authorList>
            <person name="Yamashiro T."/>
            <person name="Shiraishi A."/>
            <person name="Satake H."/>
            <person name="Nakayama K."/>
        </authorList>
    </citation>
    <scope>NUCLEOTIDE SEQUENCE</scope>
</reference>
<reference evidence="1" key="1">
    <citation type="journal article" date="2022" name="Int. J. Mol. Sci.">
        <title>Draft Genome of Tanacetum Coccineum: Genomic Comparison of Closely Related Tanacetum-Family Plants.</title>
        <authorList>
            <person name="Yamashiro T."/>
            <person name="Shiraishi A."/>
            <person name="Nakayama K."/>
            <person name="Satake H."/>
        </authorList>
    </citation>
    <scope>NUCLEOTIDE SEQUENCE</scope>
</reference>
<proteinExistence type="predicted"/>
<dbReference type="Proteomes" id="UP001151760">
    <property type="component" value="Unassembled WGS sequence"/>
</dbReference>
<gene>
    <name evidence="1" type="ORF">Tco_1032371</name>
</gene>
<evidence type="ECO:0000313" key="1">
    <source>
        <dbReference type="EMBL" id="GJT73085.1"/>
    </source>
</evidence>
<evidence type="ECO:0000313" key="2">
    <source>
        <dbReference type="Proteomes" id="UP001151760"/>
    </source>
</evidence>
<organism evidence="1 2">
    <name type="scientific">Tanacetum coccineum</name>
    <dbReference type="NCBI Taxonomy" id="301880"/>
    <lineage>
        <taxon>Eukaryota</taxon>
        <taxon>Viridiplantae</taxon>
        <taxon>Streptophyta</taxon>
        <taxon>Embryophyta</taxon>
        <taxon>Tracheophyta</taxon>
        <taxon>Spermatophyta</taxon>
        <taxon>Magnoliopsida</taxon>
        <taxon>eudicotyledons</taxon>
        <taxon>Gunneridae</taxon>
        <taxon>Pentapetalae</taxon>
        <taxon>asterids</taxon>
        <taxon>campanulids</taxon>
        <taxon>Asterales</taxon>
        <taxon>Asteraceae</taxon>
        <taxon>Asteroideae</taxon>
        <taxon>Anthemideae</taxon>
        <taxon>Anthemidinae</taxon>
        <taxon>Tanacetum</taxon>
    </lineage>
</organism>
<name>A0ABQ5GBM5_9ASTR</name>
<sequence>MWIFLHKYLADGTLSGYKARLVVNGSTYSSRIFLSSCKYATEILERAGMVSCNSSMTSVDTESKLGDDGDLVSNPILYRSLAGSLKQSSVSRSSVEAEYRGVANVVAETCWLRNLLYLVAAGQVRVLHVHSRYQYVDIYTKGLPSALFEEFDTSLSVRCPLTPTAGHNIEDEEKHPSLLLHSSLHNPKGNVSAVPKPRGLAATGQKKAPAKNKSLERRWSLEDSLDELEVVVVVECEVSLENKVMMECYIVMEEVEVECDCHLEVKVEIEHEAY</sequence>
<dbReference type="EMBL" id="BQNB010018319">
    <property type="protein sequence ID" value="GJT73085.1"/>
    <property type="molecule type" value="Genomic_DNA"/>
</dbReference>
<protein>
    <submittedName>
        <fullName evidence="1">Ribonuclease H-like domain-containing protein</fullName>
    </submittedName>
</protein>
<accession>A0ABQ5GBM5</accession>
<keyword evidence="2" id="KW-1185">Reference proteome</keyword>